<feature type="chain" id="PRO_5026849282" evidence="2">
    <location>
        <begin position="21"/>
        <end position="1155"/>
    </location>
</feature>
<dbReference type="PANTHER" id="PTHR30032">
    <property type="entry name" value="N-ACETYLMURAMOYL-L-ALANINE AMIDASE-RELATED"/>
    <property type="match status" value="1"/>
</dbReference>
<organism evidence="4 5">
    <name type="scientific">Clostridium senegalense</name>
    <dbReference type="NCBI Taxonomy" id="1465809"/>
    <lineage>
        <taxon>Bacteria</taxon>
        <taxon>Bacillati</taxon>
        <taxon>Bacillota</taxon>
        <taxon>Clostridia</taxon>
        <taxon>Eubacteriales</taxon>
        <taxon>Clostridiaceae</taxon>
        <taxon>Clostridium</taxon>
    </lineage>
</organism>
<dbReference type="AlphaFoldDB" id="A0A6M0H367"/>
<reference evidence="4 5" key="1">
    <citation type="submission" date="2020-02" db="EMBL/GenBank/DDBJ databases">
        <title>Genome assembly of a novel Clostridium senegalense strain.</title>
        <authorList>
            <person name="Gupta T.B."/>
            <person name="Jauregui R."/>
            <person name="Maclean P."/>
            <person name="Nawarathana A."/>
            <person name="Brightwell G."/>
        </authorList>
    </citation>
    <scope>NUCLEOTIDE SEQUENCE [LARGE SCALE GENOMIC DNA]</scope>
    <source>
        <strain evidence="4 5">AGRFS4</strain>
    </source>
</reference>
<feature type="signal peptide" evidence="2">
    <location>
        <begin position="1"/>
        <end position="20"/>
    </location>
</feature>
<comment type="caution">
    <text evidence="4">The sequence shown here is derived from an EMBL/GenBank/DDBJ whole genome shotgun (WGS) entry which is preliminary data.</text>
</comment>
<dbReference type="PROSITE" id="PS51127">
    <property type="entry name" value="BIG1"/>
    <property type="match status" value="1"/>
</dbReference>
<name>A0A6M0H367_9CLOT</name>
<dbReference type="InterPro" id="IPR014755">
    <property type="entry name" value="Cu-Rt/internalin_Ig-like"/>
</dbReference>
<dbReference type="InterPro" id="IPR008964">
    <property type="entry name" value="Invasin/intimin_cell_adhesion"/>
</dbReference>
<keyword evidence="5" id="KW-1185">Reference proteome</keyword>
<dbReference type="InterPro" id="IPR051922">
    <property type="entry name" value="Bact_Sporulation_Assoc"/>
</dbReference>
<dbReference type="EMBL" id="JAAGPU010000011">
    <property type="protein sequence ID" value="NEU04668.1"/>
    <property type="molecule type" value="Genomic_DNA"/>
</dbReference>
<evidence type="ECO:0000313" key="4">
    <source>
        <dbReference type="EMBL" id="NEU04668.1"/>
    </source>
</evidence>
<protein>
    <submittedName>
        <fullName evidence="4">Cell wall-binding repeat-containing protein</fullName>
    </submittedName>
</protein>
<dbReference type="Gene3D" id="2.60.40.1220">
    <property type="match status" value="3"/>
</dbReference>
<evidence type="ECO:0000313" key="5">
    <source>
        <dbReference type="Proteomes" id="UP000481872"/>
    </source>
</evidence>
<proteinExistence type="predicted"/>
<evidence type="ECO:0000256" key="2">
    <source>
        <dbReference type="SAM" id="SignalP"/>
    </source>
</evidence>
<accession>A0A6M0H367</accession>
<dbReference type="Gene3D" id="3.40.50.12090">
    <property type="match status" value="2"/>
</dbReference>
<dbReference type="RefSeq" id="WP_199869700.1">
    <property type="nucleotide sequence ID" value="NZ_JAAGPU010000011.1"/>
</dbReference>
<feature type="domain" description="Big-1" evidence="3">
    <location>
        <begin position="1070"/>
        <end position="1155"/>
    </location>
</feature>
<keyword evidence="1 2" id="KW-0732">Signal</keyword>
<dbReference type="Proteomes" id="UP000481872">
    <property type="component" value="Unassembled WGS sequence"/>
</dbReference>
<evidence type="ECO:0000256" key="1">
    <source>
        <dbReference type="ARBA" id="ARBA00022729"/>
    </source>
</evidence>
<dbReference type="InterPro" id="IPR007253">
    <property type="entry name" value="Cell_wall-bd_2"/>
</dbReference>
<dbReference type="Pfam" id="PF04122">
    <property type="entry name" value="CW_binding_2"/>
    <property type="match status" value="3"/>
</dbReference>
<sequence>MKKSSRVVSTLLLGATVASASTGVFAVESNKVIQEKLAGETRFETAVQVSEKFGEAETVVLVNYTGIADALAATPLAKMKNAPILLTESGSLTKATADQIEKLKAKNIIIIGGTTAVSENVEKQLKELGKTVERIAGEDRYTTAVEVAKNMGDVEKVAVVNGINGLADALSIAAPAAKEDMAIILSNGQNVEEGKEIVDKAKTKYAVGGQTVLSDELVNKIGAERIAGDNRNETNAEVLNKFYSETELDKVYVAKDGVGSANHTSSLVDALAAGPLAGKEAAPVMLVGSELANSQEAYLKLRTAQTLVEVGNGINQNSVQAIIKALEVKDVEEEAKIVSAKIINAGQVQVNFNKNVDKDSAETIDKYTLKGSEDGNLVVKSAKVKNDGKAVILTLDEGKTYKNQQNIDIKVENILAADKVKKFPKFETTERLLDTEVPVIKEVKQVGPRQFDLVFNEPVKEGAKFDIQIKQGNNVYTVANKEFNYAENTVTINTGVDLADGAYNLQVGEGSFVDFVGLKSDAMEKELTVKKDTSEVVMSEATSIGNVATINFNKKVKNFTNANVKYYLDYVNEANEFVGQVQTAEGTTDKIDVKFNKLITPGKHKVIIKYADENEVKIEDLWGNKLASGEIAFEVENDTKAPTVSKVEYKDSNKIEVDFSKNVKGADDISAYELKNSKGEKIAISNVKYDASAYKATLTVGKIEGVHNLVVKGDKIIDTTINENKLAEVSFEIVAPDKTPATIKKAVIGGENQNKMTIEYSEAMKTSGSGSILDKSLYEVKIGGQWINLNTIDDAKIELIGSDSSKVKVTLPEEKQLDVTTPVRVGPVQDLAGNTAPIGETVTIEAVEKDAVTIEDEANVVDKNKLEIITEATIKDVSKIKVTKDDDTQLNIASYDVSKTDEGKTKLTLTFTKVDNNDNFTTNPSGNIKVKFEDGAAITELGTSKGFDDFKALALVDKISPEYVKDSAKAIKNAEGKLETVELSFSEKLKGVNEFSFEVEGFKVKEAACDENGKVILTLDTKSQEEATNLDKVVIKQVAKITDANDNEIKGFTAEAKVEAKTEEAVVTKVEVAGQSNVTIPGADNVSETYIATVKDQNGAAISGQNVVWSVTSATGVTINPSTGELTVDNTAIAGTITVTATVGTVTGTITVTLV</sequence>
<dbReference type="InterPro" id="IPR003344">
    <property type="entry name" value="Big_1_dom"/>
</dbReference>
<dbReference type="PANTHER" id="PTHR30032:SF8">
    <property type="entry name" value="GERMINATION-SPECIFIC N-ACETYLMURAMOYL-L-ALANINE AMIDASE"/>
    <property type="match status" value="1"/>
</dbReference>
<dbReference type="SUPFAM" id="SSF49373">
    <property type="entry name" value="Invasin/intimin cell-adhesion fragments"/>
    <property type="match status" value="1"/>
</dbReference>
<evidence type="ECO:0000259" key="3">
    <source>
        <dbReference type="PROSITE" id="PS51127"/>
    </source>
</evidence>
<gene>
    <name evidence="4" type="ORF">G3M99_07275</name>
</gene>